<reference evidence="2 3" key="1">
    <citation type="submission" date="2021-06" db="EMBL/GenBank/DDBJ databases">
        <authorList>
            <person name="Palmer J.M."/>
        </authorList>
    </citation>
    <scope>NUCLEOTIDE SEQUENCE [LARGE SCALE GENOMIC DNA]</scope>
    <source>
        <strain evidence="2 3">AS_MEX2019</strain>
        <tissue evidence="2">Muscle</tissue>
    </source>
</reference>
<name>A0ABV0YKY9_9TELE</name>
<protein>
    <submittedName>
        <fullName evidence="2">Uncharacterized protein</fullName>
    </submittedName>
</protein>
<feature type="region of interest" description="Disordered" evidence="1">
    <location>
        <begin position="81"/>
        <end position="111"/>
    </location>
</feature>
<evidence type="ECO:0000256" key="1">
    <source>
        <dbReference type="SAM" id="MobiDB-lite"/>
    </source>
</evidence>
<comment type="caution">
    <text evidence="2">The sequence shown here is derived from an EMBL/GenBank/DDBJ whole genome shotgun (WGS) entry which is preliminary data.</text>
</comment>
<evidence type="ECO:0000313" key="3">
    <source>
        <dbReference type="Proteomes" id="UP001469553"/>
    </source>
</evidence>
<proteinExistence type="predicted"/>
<dbReference type="Proteomes" id="UP001469553">
    <property type="component" value="Unassembled WGS sequence"/>
</dbReference>
<sequence length="111" mass="12196">MANNECSTITATESWEYQETVVLSQRPVPQPDQYKTTCNDLPLTHQDCRSTEGFKSHKSSDSRSNRIISVANITSQDICSNNKSFSTKVTGPGPGPGPLPAWKPSHPCLYP</sequence>
<gene>
    <name evidence="2" type="ORF">AMECASPLE_000308</name>
</gene>
<accession>A0ABV0YKY9</accession>
<dbReference type="EMBL" id="JAHRIP010037629">
    <property type="protein sequence ID" value="MEQ2294095.1"/>
    <property type="molecule type" value="Genomic_DNA"/>
</dbReference>
<evidence type="ECO:0000313" key="2">
    <source>
        <dbReference type="EMBL" id="MEQ2294095.1"/>
    </source>
</evidence>
<keyword evidence="3" id="KW-1185">Reference proteome</keyword>
<organism evidence="2 3">
    <name type="scientific">Ameca splendens</name>
    <dbReference type="NCBI Taxonomy" id="208324"/>
    <lineage>
        <taxon>Eukaryota</taxon>
        <taxon>Metazoa</taxon>
        <taxon>Chordata</taxon>
        <taxon>Craniata</taxon>
        <taxon>Vertebrata</taxon>
        <taxon>Euteleostomi</taxon>
        <taxon>Actinopterygii</taxon>
        <taxon>Neopterygii</taxon>
        <taxon>Teleostei</taxon>
        <taxon>Neoteleostei</taxon>
        <taxon>Acanthomorphata</taxon>
        <taxon>Ovalentaria</taxon>
        <taxon>Atherinomorphae</taxon>
        <taxon>Cyprinodontiformes</taxon>
        <taxon>Goodeidae</taxon>
        <taxon>Ameca</taxon>
    </lineage>
</organism>